<dbReference type="InterPro" id="IPR036188">
    <property type="entry name" value="FAD/NAD-bd_sf"/>
</dbReference>
<dbReference type="PROSITE" id="PS00623">
    <property type="entry name" value="GMC_OXRED_1"/>
    <property type="match status" value="1"/>
</dbReference>
<dbReference type="PROSITE" id="PS00624">
    <property type="entry name" value="GMC_OXRED_2"/>
    <property type="match status" value="1"/>
</dbReference>
<reference evidence="9 10" key="1">
    <citation type="submission" date="2017-11" db="EMBL/GenBank/DDBJ databases">
        <title>Draft genome sequence of Mitsuaria sp. HWN-4.</title>
        <authorList>
            <person name="Gundlapally S.R."/>
        </authorList>
    </citation>
    <scope>NUCLEOTIDE SEQUENCE [LARGE SCALE GENOMIC DNA]</scope>
    <source>
        <strain evidence="9 10">HWN-4</strain>
    </source>
</reference>
<dbReference type="InterPro" id="IPR012132">
    <property type="entry name" value="GMC_OxRdtase"/>
</dbReference>
<organism evidence="9 10">
    <name type="scientific">Roseateles chitinivorans</name>
    <dbReference type="NCBI Taxonomy" id="2917965"/>
    <lineage>
        <taxon>Bacteria</taxon>
        <taxon>Pseudomonadati</taxon>
        <taxon>Pseudomonadota</taxon>
        <taxon>Betaproteobacteria</taxon>
        <taxon>Burkholderiales</taxon>
        <taxon>Sphaerotilaceae</taxon>
        <taxon>Roseateles</taxon>
    </lineage>
</organism>
<evidence type="ECO:0000313" key="10">
    <source>
        <dbReference type="Proteomes" id="UP000231501"/>
    </source>
</evidence>
<evidence type="ECO:0000256" key="6">
    <source>
        <dbReference type="RuleBase" id="RU003968"/>
    </source>
</evidence>
<feature type="domain" description="Glucose-methanol-choline oxidoreductase N-terminal" evidence="7">
    <location>
        <begin position="96"/>
        <end position="119"/>
    </location>
</feature>
<dbReference type="PANTHER" id="PTHR11552:SF147">
    <property type="entry name" value="CHOLINE DEHYDROGENASE, MITOCHONDRIAL"/>
    <property type="match status" value="1"/>
</dbReference>
<evidence type="ECO:0000259" key="8">
    <source>
        <dbReference type="PROSITE" id="PS00624"/>
    </source>
</evidence>
<dbReference type="OrthoDB" id="9785276at2"/>
<dbReference type="Gene3D" id="3.30.410.40">
    <property type="match status" value="1"/>
</dbReference>
<dbReference type="Pfam" id="PF05199">
    <property type="entry name" value="GMC_oxred_C"/>
    <property type="match status" value="1"/>
</dbReference>
<dbReference type="InterPro" id="IPR000172">
    <property type="entry name" value="GMC_OxRdtase_N"/>
</dbReference>
<keyword evidence="4 5" id="KW-0274">FAD</keyword>
<name>A0A2G9C3W0_9BURK</name>
<dbReference type="SUPFAM" id="SSF54373">
    <property type="entry name" value="FAD-linked reductases, C-terminal domain"/>
    <property type="match status" value="1"/>
</dbReference>
<dbReference type="SUPFAM" id="SSF51905">
    <property type="entry name" value="FAD/NAD(P)-binding domain"/>
    <property type="match status" value="1"/>
</dbReference>
<keyword evidence="10" id="KW-1185">Reference proteome</keyword>
<evidence type="ECO:0000256" key="2">
    <source>
        <dbReference type="ARBA" id="ARBA00010790"/>
    </source>
</evidence>
<evidence type="ECO:0000259" key="7">
    <source>
        <dbReference type="PROSITE" id="PS00623"/>
    </source>
</evidence>
<dbReference type="Pfam" id="PF00732">
    <property type="entry name" value="GMC_oxred_N"/>
    <property type="match status" value="1"/>
</dbReference>
<dbReference type="AlphaFoldDB" id="A0A2G9C3W0"/>
<gene>
    <name evidence="9" type="ORF">CS062_21505</name>
</gene>
<accession>A0A2G9C3W0</accession>
<protein>
    <submittedName>
        <fullName evidence="9">Glucose-methanol-choline oxidoreductase</fullName>
    </submittedName>
</protein>
<evidence type="ECO:0000313" key="9">
    <source>
        <dbReference type="EMBL" id="PIM51120.1"/>
    </source>
</evidence>
<dbReference type="PANTHER" id="PTHR11552">
    <property type="entry name" value="GLUCOSE-METHANOL-CHOLINE GMC OXIDOREDUCTASE"/>
    <property type="match status" value="1"/>
</dbReference>
<evidence type="ECO:0000256" key="5">
    <source>
        <dbReference type="PIRSR" id="PIRSR000137-2"/>
    </source>
</evidence>
<feature type="domain" description="Glucose-methanol-choline oxidoreductase N-terminal" evidence="8">
    <location>
        <begin position="269"/>
        <end position="283"/>
    </location>
</feature>
<dbReference type="InterPro" id="IPR007867">
    <property type="entry name" value="GMC_OxRtase_C"/>
</dbReference>
<dbReference type="PIRSF" id="PIRSF000137">
    <property type="entry name" value="Alcohol_oxidase"/>
    <property type="match status" value="1"/>
</dbReference>
<dbReference type="GO" id="GO:0016614">
    <property type="term" value="F:oxidoreductase activity, acting on CH-OH group of donors"/>
    <property type="evidence" value="ECO:0007669"/>
    <property type="project" value="InterPro"/>
</dbReference>
<comment type="similarity">
    <text evidence="2 6">Belongs to the GMC oxidoreductase family.</text>
</comment>
<evidence type="ECO:0000256" key="1">
    <source>
        <dbReference type="ARBA" id="ARBA00001974"/>
    </source>
</evidence>
<feature type="binding site" evidence="5">
    <location>
        <begin position="106"/>
        <end position="109"/>
    </location>
    <ligand>
        <name>FAD</name>
        <dbReference type="ChEBI" id="CHEBI:57692"/>
    </ligand>
</feature>
<evidence type="ECO:0000256" key="3">
    <source>
        <dbReference type="ARBA" id="ARBA00022630"/>
    </source>
</evidence>
<dbReference type="GO" id="GO:0050660">
    <property type="term" value="F:flavin adenine dinucleotide binding"/>
    <property type="evidence" value="ECO:0007669"/>
    <property type="project" value="InterPro"/>
</dbReference>
<proteinExistence type="inferred from homology"/>
<sequence>MSGRGEVGVDAYAAAAADADFVIVGGGSAGAVLASRLSEDPDCRVLLLEAGGRGDSWVTTTPFAGVLQVATRLNNWGFETTPQAGLNGRRGYQPRGKALGGSSAINAMVYTRGHRSDYDAWAAAGNPGWGYDDLLPHFIKAERNARFGAPWHGQDGPLHVGDLRTDSPAHAAWCAAARECGHPVREDFNGQDLEGLGVYQVTQHEGERWSVARGYLHPILGRRPNLRVETGARALKLVLAGRRAVGVEVLQGGHRRTLRAAREVLVCAGALQSPQLLMCSGIGDGAALQALGLPVTHPLPGVGRNLHDHPDFVFGYASERLDLAGLSLRGGWRFLAQARRYRRERRGLVTSNFAECGGFLSTRPGLPAPNVQLHLVVALVEDHARRLHLGHGMSCHVCLLRPRSRGALTLASADPLAAPRIDPAFLDDPEDVRELIEGYRLTRDLMRAPAMRALWRRELWSAGVDDDAAIEALLRARVDTVYHPVGTCRMGPDAMAVVDERLRVRGLDGLRVVDASIMPSVVSGNTNAPVVAIAEKAATMIQQG</sequence>
<evidence type="ECO:0000256" key="4">
    <source>
        <dbReference type="ARBA" id="ARBA00022827"/>
    </source>
</evidence>
<comment type="cofactor">
    <cofactor evidence="1 5">
        <name>FAD</name>
        <dbReference type="ChEBI" id="CHEBI:57692"/>
    </cofactor>
</comment>
<dbReference type="Proteomes" id="UP000231501">
    <property type="component" value="Unassembled WGS sequence"/>
</dbReference>
<dbReference type="RefSeq" id="WP_099863618.1">
    <property type="nucleotide sequence ID" value="NZ_PEOG01000079.1"/>
</dbReference>
<keyword evidence="3 6" id="KW-0285">Flavoprotein</keyword>
<dbReference type="EMBL" id="PEOG01000079">
    <property type="protein sequence ID" value="PIM51120.1"/>
    <property type="molecule type" value="Genomic_DNA"/>
</dbReference>
<comment type="caution">
    <text evidence="9">The sequence shown here is derived from an EMBL/GenBank/DDBJ whole genome shotgun (WGS) entry which is preliminary data.</text>
</comment>
<dbReference type="Gene3D" id="3.50.50.60">
    <property type="entry name" value="FAD/NAD(P)-binding domain"/>
    <property type="match status" value="1"/>
</dbReference>